<comment type="caution">
    <text evidence="2">The sequence shown here is derived from an EMBL/GenBank/DDBJ whole genome shotgun (WGS) entry which is preliminary data.</text>
</comment>
<dbReference type="EMBL" id="JBHTHR010000083">
    <property type="protein sequence ID" value="MFD0800682.1"/>
    <property type="molecule type" value="Genomic_DNA"/>
</dbReference>
<accession>A0ABW3BC05</accession>
<dbReference type="PANTHER" id="PTHR47962">
    <property type="entry name" value="ATP-DEPENDENT HELICASE LHR-RELATED-RELATED"/>
    <property type="match status" value="1"/>
</dbReference>
<dbReference type="InterPro" id="IPR001650">
    <property type="entry name" value="Helicase_C-like"/>
</dbReference>
<dbReference type="PROSITE" id="PS51194">
    <property type="entry name" value="HELICASE_CTER"/>
    <property type="match status" value="1"/>
</dbReference>
<dbReference type="InterPro" id="IPR052511">
    <property type="entry name" value="ATP-dep_Helicase"/>
</dbReference>
<proteinExistence type="predicted"/>
<dbReference type="Gene3D" id="3.40.50.300">
    <property type="entry name" value="P-loop containing nucleotide triphosphate hydrolases"/>
    <property type="match status" value="1"/>
</dbReference>
<dbReference type="SUPFAM" id="SSF52540">
    <property type="entry name" value="P-loop containing nucleoside triphosphate hydrolases"/>
    <property type="match status" value="1"/>
</dbReference>
<sequence>MDGIDYSLPIPGPVAVANIDDPHGDPDALRRIRLAFTGTDEPDPAELGRILRTHILTEAVLKTLGGGVATLDSLLDRLPREGAYPWGAALRNARPQVAEALARFVALLSTARDPDDPDLPFVHIETHLWVRSINRLLRDVSSTTPVFSWHGELPPSLDAETTASAIGRGRLPAVYCRHCGRSGWAAISPERNPADLDTDPDRVYRAAVSGKRAVRPLIHATAAEAAAPETRPGVRVLESSGAHVRPVTDTDAEAAANGELDGVLVLADLTHTKESFTAAEKDRCPACDADQGTRFLGAGPAGLASVAVTELFTGGQLTQGGEQPKTLLFNDAVQDAAHRAGFVSNRSYTFSLRALLAAQLPADGGPVALNDLIADTVTTAGDPRYLPSVVPPDLHDRDGIDGVLSGEWDGDDRVWETIGERLAFAAVMEFGLRSRQGRTLELTRTAAAEVALPDPERLSALARDLLLHHANQLTALPGADTFRAHLRGLLERVRMRGGISHHWLDAWVAKAGTRRYGTIWGKRPDGMPAFPDGLSAPRFVLAEPRSKSEFDTVAGRRTWYQDWTMRCLGVDEAAAGRYLAALLELLCDEGVLTRRTAADQATRVYGLRPGSVLVRRLGADRVHEAGLVCHVCNWRQTAHPDLIGEWRGAACPRYRCPGRLDLDEDRRFARDYYRHLYLSAEPFRVTTAEHTGLLSRAQRERVETSFQQGDRHSDPNVLSCTPTLELGIDIGDLSAVILGSVPPGPANYAQRVGRAGRRTGNALLLTLAGRR</sequence>
<name>A0ABW3BC05_9ACTN</name>
<keyword evidence="2" id="KW-0067">ATP-binding</keyword>
<dbReference type="GO" id="GO:0004386">
    <property type="term" value="F:helicase activity"/>
    <property type="evidence" value="ECO:0007669"/>
    <property type="project" value="UniProtKB-KW"/>
</dbReference>
<gene>
    <name evidence="2" type="ORF">ACFQZU_05025</name>
</gene>
<reference evidence="3" key="1">
    <citation type="journal article" date="2019" name="Int. J. Syst. Evol. Microbiol.">
        <title>The Global Catalogue of Microorganisms (GCM) 10K type strain sequencing project: providing services to taxonomists for standard genome sequencing and annotation.</title>
        <authorList>
            <consortium name="The Broad Institute Genomics Platform"/>
            <consortium name="The Broad Institute Genome Sequencing Center for Infectious Disease"/>
            <person name="Wu L."/>
            <person name="Ma J."/>
        </authorList>
    </citation>
    <scope>NUCLEOTIDE SEQUENCE [LARGE SCALE GENOMIC DNA]</scope>
    <source>
        <strain evidence="3">CCUG 63369</strain>
    </source>
</reference>
<keyword evidence="3" id="KW-1185">Reference proteome</keyword>
<organism evidence="2 3">
    <name type="scientific">Streptomonospora algeriensis</name>
    <dbReference type="NCBI Taxonomy" id="995084"/>
    <lineage>
        <taxon>Bacteria</taxon>
        <taxon>Bacillati</taxon>
        <taxon>Actinomycetota</taxon>
        <taxon>Actinomycetes</taxon>
        <taxon>Streptosporangiales</taxon>
        <taxon>Nocardiopsidaceae</taxon>
        <taxon>Streptomonospora</taxon>
    </lineage>
</organism>
<dbReference type="SMART" id="SM00490">
    <property type="entry name" value="HELICc"/>
    <property type="match status" value="1"/>
</dbReference>
<evidence type="ECO:0000259" key="1">
    <source>
        <dbReference type="PROSITE" id="PS51194"/>
    </source>
</evidence>
<dbReference type="Pfam" id="PF00271">
    <property type="entry name" value="Helicase_C"/>
    <property type="match status" value="1"/>
</dbReference>
<keyword evidence="2" id="KW-0547">Nucleotide-binding</keyword>
<evidence type="ECO:0000313" key="2">
    <source>
        <dbReference type="EMBL" id="MFD0800682.1"/>
    </source>
</evidence>
<dbReference type="InterPro" id="IPR027417">
    <property type="entry name" value="P-loop_NTPase"/>
</dbReference>
<dbReference type="PANTHER" id="PTHR47962:SF5">
    <property type="entry name" value="ATP-DEPENDENT HELICASE LHR-RELATED"/>
    <property type="match status" value="1"/>
</dbReference>
<feature type="non-terminal residue" evidence="2">
    <location>
        <position position="771"/>
    </location>
</feature>
<keyword evidence="2" id="KW-0347">Helicase</keyword>
<keyword evidence="2" id="KW-0378">Hydrolase</keyword>
<protein>
    <submittedName>
        <fullName evidence="2">Helicase-related protein</fullName>
    </submittedName>
</protein>
<evidence type="ECO:0000313" key="3">
    <source>
        <dbReference type="Proteomes" id="UP001596956"/>
    </source>
</evidence>
<feature type="domain" description="Helicase C-terminal" evidence="1">
    <location>
        <begin position="638"/>
        <end position="771"/>
    </location>
</feature>
<dbReference type="Proteomes" id="UP001596956">
    <property type="component" value="Unassembled WGS sequence"/>
</dbReference>